<keyword evidence="2 5" id="KW-0238">DNA-binding</keyword>
<feature type="domain" description="HTH deoR-type" evidence="4">
    <location>
        <begin position="3"/>
        <end position="58"/>
    </location>
</feature>
<dbReference type="Pfam" id="PF00455">
    <property type="entry name" value="DeoRC"/>
    <property type="match status" value="1"/>
</dbReference>
<evidence type="ECO:0000259" key="4">
    <source>
        <dbReference type="PROSITE" id="PS51000"/>
    </source>
</evidence>
<dbReference type="Gene3D" id="1.10.10.10">
    <property type="entry name" value="Winged helix-like DNA-binding domain superfamily/Winged helix DNA-binding domain"/>
    <property type="match status" value="1"/>
</dbReference>
<dbReference type="Gene3D" id="3.40.50.1360">
    <property type="match status" value="1"/>
</dbReference>
<dbReference type="InterPro" id="IPR018356">
    <property type="entry name" value="Tscrpt_reg_HTH_DeoR_CS"/>
</dbReference>
<dbReference type="PANTHER" id="PTHR30363">
    <property type="entry name" value="HTH-TYPE TRANSCRIPTIONAL REGULATOR SRLR-RELATED"/>
    <property type="match status" value="1"/>
</dbReference>
<dbReference type="PANTHER" id="PTHR30363:SF51">
    <property type="entry name" value="HTH-TYPE TRANSCRIPTIONAL REPRESSOR GLCR"/>
    <property type="match status" value="1"/>
</dbReference>
<dbReference type="SMART" id="SM00420">
    <property type="entry name" value="HTH_DEOR"/>
    <property type="match status" value="1"/>
</dbReference>
<gene>
    <name evidence="5" type="ORF">ACFQ4B_08100</name>
</gene>
<dbReference type="SUPFAM" id="SSF46785">
    <property type="entry name" value="Winged helix' DNA-binding domain"/>
    <property type="match status" value="1"/>
</dbReference>
<evidence type="ECO:0000313" key="5">
    <source>
        <dbReference type="EMBL" id="MFD1220076.1"/>
    </source>
</evidence>
<evidence type="ECO:0000256" key="2">
    <source>
        <dbReference type="ARBA" id="ARBA00023125"/>
    </source>
</evidence>
<protein>
    <submittedName>
        <fullName evidence="5">DeoR/GlpR family DNA-binding transcription regulator</fullName>
    </submittedName>
</protein>
<dbReference type="RefSeq" id="WP_079908391.1">
    <property type="nucleotide sequence ID" value="NZ_BAABJG010000006.1"/>
</dbReference>
<dbReference type="SMART" id="SM01134">
    <property type="entry name" value="DeoRC"/>
    <property type="match status" value="1"/>
</dbReference>
<accession>A0ABW3UJS9</accession>
<dbReference type="EMBL" id="JBHTLU010000013">
    <property type="protein sequence ID" value="MFD1220076.1"/>
    <property type="molecule type" value="Genomic_DNA"/>
</dbReference>
<reference evidence="6" key="1">
    <citation type="journal article" date="2019" name="Int. J. Syst. Evol. Microbiol.">
        <title>The Global Catalogue of Microorganisms (GCM) 10K type strain sequencing project: providing services to taxonomists for standard genome sequencing and annotation.</title>
        <authorList>
            <consortium name="The Broad Institute Genomics Platform"/>
            <consortium name="The Broad Institute Genome Sequencing Center for Infectious Disease"/>
            <person name="Wu L."/>
            <person name="Ma J."/>
        </authorList>
    </citation>
    <scope>NUCLEOTIDE SEQUENCE [LARGE SCALE GENOMIC DNA]</scope>
    <source>
        <strain evidence="6">CCUG 53270</strain>
    </source>
</reference>
<dbReference type="InterPro" id="IPR037171">
    <property type="entry name" value="NagB/RpiA_transferase-like"/>
</dbReference>
<name>A0ABW3UJS9_9BACL</name>
<evidence type="ECO:0000256" key="1">
    <source>
        <dbReference type="ARBA" id="ARBA00023015"/>
    </source>
</evidence>
<keyword evidence="1" id="KW-0805">Transcription regulation</keyword>
<dbReference type="InterPro" id="IPR050313">
    <property type="entry name" value="Carb_Metab_HTH_regulators"/>
</dbReference>
<dbReference type="InterPro" id="IPR036390">
    <property type="entry name" value="WH_DNA-bd_sf"/>
</dbReference>
<dbReference type="PROSITE" id="PS00894">
    <property type="entry name" value="HTH_DEOR_1"/>
    <property type="match status" value="1"/>
</dbReference>
<dbReference type="Proteomes" id="UP001597180">
    <property type="component" value="Unassembled WGS sequence"/>
</dbReference>
<evidence type="ECO:0000313" key="6">
    <source>
        <dbReference type="Proteomes" id="UP001597180"/>
    </source>
</evidence>
<proteinExistence type="predicted"/>
<dbReference type="SUPFAM" id="SSF100950">
    <property type="entry name" value="NagB/RpiA/CoA transferase-like"/>
    <property type="match status" value="1"/>
</dbReference>
<sequence>MYQEERLIGILNHLEHHQRINIETICELFDVSRDTARRDIIRLEEQGRILRTRGGAILPTLSSHVANYSERLRDEATTESKKAIGRMAATLIHDGDYLLLDASTTVQYAAESLHTQGHVVVTNSIDIADILNRKEHIDVHLLGGKLHPEHRLIYGARAMEMLSDYHVHKLLLGTCAITHDGLSNPYEEEGFLVREMMRRADQVILLADHTKFGKRQFNRISGLEPIDIIITDEEPSEEMKEALHRHEIDIIVAKGENPHD</sequence>
<keyword evidence="3" id="KW-0804">Transcription</keyword>
<keyword evidence="6" id="KW-1185">Reference proteome</keyword>
<dbReference type="GO" id="GO:0003677">
    <property type="term" value="F:DNA binding"/>
    <property type="evidence" value="ECO:0007669"/>
    <property type="project" value="UniProtKB-KW"/>
</dbReference>
<dbReference type="Pfam" id="PF08220">
    <property type="entry name" value="HTH_DeoR"/>
    <property type="match status" value="1"/>
</dbReference>
<dbReference type="InterPro" id="IPR001034">
    <property type="entry name" value="DeoR_HTH"/>
</dbReference>
<organism evidence="5 6">
    <name type="scientific">Paenibacillus vulneris</name>
    <dbReference type="NCBI Taxonomy" id="1133364"/>
    <lineage>
        <taxon>Bacteria</taxon>
        <taxon>Bacillati</taxon>
        <taxon>Bacillota</taxon>
        <taxon>Bacilli</taxon>
        <taxon>Bacillales</taxon>
        <taxon>Paenibacillaceae</taxon>
        <taxon>Paenibacillus</taxon>
    </lineage>
</organism>
<comment type="caution">
    <text evidence="5">The sequence shown here is derived from an EMBL/GenBank/DDBJ whole genome shotgun (WGS) entry which is preliminary data.</text>
</comment>
<dbReference type="InterPro" id="IPR036388">
    <property type="entry name" value="WH-like_DNA-bd_sf"/>
</dbReference>
<dbReference type="PROSITE" id="PS51000">
    <property type="entry name" value="HTH_DEOR_2"/>
    <property type="match status" value="1"/>
</dbReference>
<dbReference type="PRINTS" id="PR00037">
    <property type="entry name" value="HTHLACR"/>
</dbReference>
<evidence type="ECO:0000256" key="3">
    <source>
        <dbReference type="ARBA" id="ARBA00023163"/>
    </source>
</evidence>
<dbReference type="InterPro" id="IPR014036">
    <property type="entry name" value="DeoR-like_C"/>
</dbReference>